<dbReference type="EMBL" id="JAYGII010000006">
    <property type="protein sequence ID" value="MEA5445059.1"/>
    <property type="molecule type" value="Genomic_DNA"/>
</dbReference>
<keyword evidence="1" id="KW-1133">Transmembrane helix</keyword>
<dbReference type="RefSeq" id="WP_346050690.1">
    <property type="nucleotide sequence ID" value="NZ_JAYGII010000006.1"/>
</dbReference>
<feature type="transmembrane region" description="Helical" evidence="1">
    <location>
        <begin position="12"/>
        <end position="35"/>
    </location>
</feature>
<comment type="caution">
    <text evidence="2">The sequence shown here is derived from an EMBL/GenBank/DDBJ whole genome shotgun (WGS) entry which is preliminary data.</text>
</comment>
<keyword evidence="3" id="KW-1185">Reference proteome</keyword>
<sequence>MNERNLEILLIIIRALIAICSGMVAAMLCLAAAFWLQAEVIQPTNDVRASAISFLLPFFVGGLITAGVLRWQRYRSALLLGLGFALVYLLMFIPGWLGTEEIGAGLITGLVLGGLALALIGASLGFRLRQLITRQ</sequence>
<feature type="transmembrane region" description="Helical" evidence="1">
    <location>
        <begin position="76"/>
        <end position="96"/>
    </location>
</feature>
<accession>A0AAP6JHN2</accession>
<evidence type="ECO:0000313" key="3">
    <source>
        <dbReference type="Proteomes" id="UP001302316"/>
    </source>
</evidence>
<name>A0AAP6JHN2_9GAMM</name>
<keyword evidence="1" id="KW-0812">Transmembrane</keyword>
<gene>
    <name evidence="2" type="ORF">VCB98_04400</name>
</gene>
<evidence type="ECO:0000313" key="2">
    <source>
        <dbReference type="EMBL" id="MEA5445059.1"/>
    </source>
</evidence>
<keyword evidence="1" id="KW-0472">Membrane</keyword>
<dbReference type="AlphaFoldDB" id="A0AAP6JHN2"/>
<reference evidence="2 3" key="1">
    <citation type="submission" date="2023-12" db="EMBL/GenBank/DDBJ databases">
        <title>Whole-genome sequencing of halo(alkali)philic microorganisms from hypersaline lakes.</title>
        <authorList>
            <person name="Sorokin D.Y."/>
            <person name="Merkel A.Y."/>
            <person name="Messina E."/>
            <person name="Yakimov M."/>
        </authorList>
    </citation>
    <scope>NUCLEOTIDE SEQUENCE [LARGE SCALE GENOMIC DNA]</scope>
    <source>
        <strain evidence="2 3">AB-CW1</strain>
    </source>
</reference>
<feature type="transmembrane region" description="Helical" evidence="1">
    <location>
        <begin position="47"/>
        <end position="69"/>
    </location>
</feature>
<protein>
    <submittedName>
        <fullName evidence="2">Uncharacterized protein</fullName>
    </submittedName>
</protein>
<organism evidence="2 3">
    <name type="scientific">Natronospira elongata</name>
    <dbReference type="NCBI Taxonomy" id="3110268"/>
    <lineage>
        <taxon>Bacteria</taxon>
        <taxon>Pseudomonadati</taxon>
        <taxon>Pseudomonadota</taxon>
        <taxon>Gammaproteobacteria</taxon>
        <taxon>Natronospirales</taxon>
        <taxon>Natronospiraceae</taxon>
        <taxon>Natronospira</taxon>
    </lineage>
</organism>
<feature type="transmembrane region" description="Helical" evidence="1">
    <location>
        <begin position="102"/>
        <end position="126"/>
    </location>
</feature>
<proteinExistence type="predicted"/>
<evidence type="ECO:0000256" key="1">
    <source>
        <dbReference type="SAM" id="Phobius"/>
    </source>
</evidence>
<dbReference type="Proteomes" id="UP001302316">
    <property type="component" value="Unassembled WGS sequence"/>
</dbReference>